<evidence type="ECO:0000313" key="4">
    <source>
        <dbReference type="Proteomes" id="UP000006859"/>
    </source>
</evidence>
<keyword evidence="4" id="KW-1185">Reference proteome</keyword>
<dbReference type="KEGG" id="ddd:Dda3937_04606"/>
<feature type="domain" description="Phage tail collar" evidence="1">
    <location>
        <begin position="249"/>
        <end position="296"/>
    </location>
</feature>
<dbReference type="eggNOG" id="COG5301">
    <property type="taxonomic scope" value="Bacteria"/>
</dbReference>
<dbReference type="EMBL" id="CP002038">
    <property type="protein sequence ID" value="ADM98770.1"/>
    <property type="molecule type" value="Genomic_DNA"/>
</dbReference>
<reference evidence="3 4" key="1">
    <citation type="journal article" date="2011" name="J. Bacteriol.">
        <title>Genome sequence of the plant-pathogenic bacterium Dickeya dadantii 3937.</title>
        <authorList>
            <person name="Glasner J.D."/>
            <person name="Yang C.H."/>
            <person name="Reverchon S."/>
            <person name="Hugouvieux-Cotte-Pattat N."/>
            <person name="Condemine G."/>
            <person name="Bohin J.P."/>
            <person name="Van Gijsegem F."/>
            <person name="Yang S."/>
            <person name="Franza T."/>
            <person name="Expert D."/>
            <person name="Plunkett G. III"/>
            <person name="San Francisco M.J."/>
            <person name="Charkowski A.O."/>
            <person name="Py B."/>
            <person name="Bell K."/>
            <person name="Rauscher L."/>
            <person name="Rodriguez-Palenzuela P."/>
            <person name="Toussaint A."/>
            <person name="Holeva M.C."/>
            <person name="He S.Y."/>
            <person name="Douet V."/>
            <person name="Boccara M."/>
            <person name="Blanco C."/>
            <person name="Toth I."/>
            <person name="Anderson B.D."/>
            <person name="Biehl B.S."/>
            <person name="Mau B."/>
            <person name="Flynn S.M."/>
            <person name="Barras F."/>
            <person name="Lindeberg M."/>
            <person name="Birch P.R."/>
            <person name="Tsuyumu S."/>
            <person name="Shi X."/>
            <person name="Hibbing M."/>
            <person name="Yap M.N."/>
            <person name="Carpentier M."/>
            <person name="Dassa E."/>
            <person name="Umehara M."/>
            <person name="Kim J.F."/>
            <person name="Rusch M."/>
            <person name="Soni P."/>
            <person name="Mayhew G.F."/>
            <person name="Fouts D.E."/>
            <person name="Gill S.R."/>
            <person name="Blattner F.R."/>
            <person name="Keen N.T."/>
            <person name="Perna N.T."/>
        </authorList>
    </citation>
    <scope>NUCLEOTIDE SEQUENCE [LARGE SCALE GENOMIC DNA]</scope>
    <source>
        <strain evidence="3 4">3937</strain>
    </source>
</reference>
<accession>E0SF28</accession>
<dbReference type="InterPro" id="IPR022225">
    <property type="entry name" value="Phage_tail_fibre_N"/>
</dbReference>
<dbReference type="AlphaFoldDB" id="E0SF28"/>
<dbReference type="STRING" id="198628.Dda3937_04606"/>
<gene>
    <name evidence="3" type="ordered locus">Dda3937_04606</name>
</gene>
<organism evidence="3 4">
    <name type="scientific">Dickeya dadantii (strain 3937)</name>
    <name type="common">Erwinia chrysanthemi (strain 3937)</name>
    <dbReference type="NCBI Taxonomy" id="198628"/>
    <lineage>
        <taxon>Bacteria</taxon>
        <taxon>Pseudomonadati</taxon>
        <taxon>Pseudomonadota</taxon>
        <taxon>Gammaproteobacteria</taxon>
        <taxon>Enterobacterales</taxon>
        <taxon>Pectobacteriaceae</taxon>
        <taxon>Dickeya</taxon>
    </lineage>
</organism>
<proteinExistence type="predicted"/>
<dbReference type="InterPro" id="IPR037053">
    <property type="entry name" value="Phage_tail_collar_dom_sf"/>
</dbReference>
<sequence>MSTKYFALLTNTGAAKLANATALGSHLAITQMAVGDGGGSLPTPTPAQTKLVNEKRRAALNALSIDPQNTNQIMAEQVIPENEGGWWIREIGLYDSDGDLIAVANCAETYKPQLQEGSGRVQTVRMILIVSTTEAITLKIDPAVVLATRQYVDDSAIQVKAYADTQLNAHLAAANPHTQYAPLNSPALTGAPTAPTAEKSVNSTQLATTAFVKNVALLKEQNGADIANKSAFLANLGLSDVLKSADLAGIPLPWPQATPPAGWLKCNGQAFDKNAFPKLALAYPGGVLPDLRGEFIRGWDDGRGADVARELLSWQKGTLTISDPNLAAVNVGALIHANNDSANTYKSMGFDVVNKGDYGMLRSSINVEASGAQDLDSNGWQFGYGATRPRNIAFNYIVRAA</sequence>
<dbReference type="PATRIC" id="fig|198628.6.peg.2550"/>
<dbReference type="Gene3D" id="3.90.1340.10">
    <property type="entry name" value="Phage tail collar domain"/>
    <property type="match status" value="1"/>
</dbReference>
<dbReference type="SUPFAM" id="SSF88874">
    <property type="entry name" value="Receptor-binding domain of short tail fibre protein gp12"/>
    <property type="match status" value="1"/>
</dbReference>
<dbReference type="InterPro" id="IPR011083">
    <property type="entry name" value="Phage_tail_collar_dom"/>
</dbReference>
<dbReference type="OrthoDB" id="9810174at2"/>
<dbReference type="InterPro" id="IPR051934">
    <property type="entry name" value="Phage_Tail_Fiber_Structural"/>
</dbReference>
<evidence type="ECO:0000259" key="2">
    <source>
        <dbReference type="Pfam" id="PF12571"/>
    </source>
</evidence>
<feature type="domain" description="Phage tail fibre protein N-terminal" evidence="2">
    <location>
        <begin position="1"/>
        <end position="150"/>
    </location>
</feature>
<evidence type="ECO:0000259" key="1">
    <source>
        <dbReference type="Pfam" id="PF07484"/>
    </source>
</evidence>
<dbReference type="RefSeq" id="WP_013318214.1">
    <property type="nucleotide sequence ID" value="NC_014500.1"/>
</dbReference>
<dbReference type="SMR" id="E0SF28"/>
<dbReference type="PANTHER" id="PTHR35191:SF1">
    <property type="entry name" value="PROPHAGE SIDE TAIL FIBER PROTEIN HOMOLOG STFQ-RELATED"/>
    <property type="match status" value="1"/>
</dbReference>
<name>E0SF28_DICD3</name>
<protein>
    <submittedName>
        <fullName evidence="3">Tail fiber protein</fullName>
    </submittedName>
</protein>
<dbReference type="Proteomes" id="UP000006859">
    <property type="component" value="Chromosome"/>
</dbReference>
<dbReference type="Pfam" id="PF07484">
    <property type="entry name" value="Collar"/>
    <property type="match status" value="1"/>
</dbReference>
<dbReference type="HOGENOM" id="CLU_008928_0_2_6"/>
<dbReference type="Pfam" id="PF12571">
    <property type="entry name" value="Phage_tail_fib"/>
    <property type="match status" value="1"/>
</dbReference>
<evidence type="ECO:0000313" key="3">
    <source>
        <dbReference type="EMBL" id="ADM98770.1"/>
    </source>
</evidence>
<dbReference type="PANTHER" id="PTHR35191">
    <property type="entry name" value="PROPHAGE SIDE TAIL FIBER PROTEIN HOMOLOG STFQ-RELATED"/>
    <property type="match status" value="1"/>
</dbReference>